<sequence length="241" mass="26566">MGGGALHIDLPKMQFKTSSSNLPSLPPPSFSSSSSSNNLNLPVAATFAGNLTTSCSATRCSSHSETCGKLETVDGREEKGATGSLYNLVFGQVPSQLEIENSIHALQNFMLGKSSSASELKWLEQKLDCFDPRLLLSQGYRRLCDAFQMLQTDPTVKRLVVSLASDKAVWDAILRKSQFESFNGHPTQWILDATKAKVIELIEKFLSLVNELFQPPKSNNPTEGNKEQMEEKLDHHCFSLL</sequence>
<gene>
    <name evidence="1" type="ORF">CFP56_005642</name>
</gene>
<proteinExistence type="predicted"/>
<reference evidence="1 2" key="1">
    <citation type="journal article" date="2018" name="Sci. Data">
        <title>The draft genome sequence of cork oak.</title>
        <authorList>
            <person name="Ramos A.M."/>
            <person name="Usie A."/>
            <person name="Barbosa P."/>
            <person name="Barros P.M."/>
            <person name="Capote T."/>
            <person name="Chaves I."/>
            <person name="Simoes F."/>
            <person name="Abreu I."/>
            <person name="Carrasquinho I."/>
            <person name="Faro C."/>
            <person name="Guimaraes J.B."/>
            <person name="Mendonca D."/>
            <person name="Nobrega F."/>
            <person name="Rodrigues L."/>
            <person name="Saibo N.J.M."/>
            <person name="Varela M.C."/>
            <person name="Egas C."/>
            <person name="Matos J."/>
            <person name="Miguel C.M."/>
            <person name="Oliveira M.M."/>
            <person name="Ricardo C.P."/>
            <person name="Goncalves S."/>
        </authorList>
    </citation>
    <scope>NUCLEOTIDE SEQUENCE [LARGE SCALE GENOMIC DNA]</scope>
    <source>
        <strain evidence="2">cv. HL8</strain>
    </source>
</reference>
<dbReference type="AlphaFoldDB" id="A0AAW0L8T8"/>
<name>A0AAW0L8T8_QUESU</name>
<dbReference type="EMBL" id="PKMF04000132">
    <property type="protein sequence ID" value="KAK7848072.1"/>
    <property type="molecule type" value="Genomic_DNA"/>
</dbReference>
<keyword evidence="2" id="KW-1185">Reference proteome</keyword>
<evidence type="ECO:0000313" key="1">
    <source>
        <dbReference type="EMBL" id="KAK7848072.1"/>
    </source>
</evidence>
<dbReference type="PANTHER" id="PTHR33625">
    <property type="entry name" value="OS08G0179900 PROTEIN"/>
    <property type="match status" value="1"/>
</dbReference>
<protein>
    <submittedName>
        <fullName evidence="1">Uncharacterized protein</fullName>
    </submittedName>
</protein>
<organism evidence="1 2">
    <name type="scientific">Quercus suber</name>
    <name type="common">Cork oak</name>
    <dbReference type="NCBI Taxonomy" id="58331"/>
    <lineage>
        <taxon>Eukaryota</taxon>
        <taxon>Viridiplantae</taxon>
        <taxon>Streptophyta</taxon>
        <taxon>Embryophyta</taxon>
        <taxon>Tracheophyta</taxon>
        <taxon>Spermatophyta</taxon>
        <taxon>Magnoliopsida</taxon>
        <taxon>eudicotyledons</taxon>
        <taxon>Gunneridae</taxon>
        <taxon>Pentapetalae</taxon>
        <taxon>rosids</taxon>
        <taxon>fabids</taxon>
        <taxon>Fagales</taxon>
        <taxon>Fagaceae</taxon>
        <taxon>Quercus</taxon>
    </lineage>
</organism>
<evidence type="ECO:0000313" key="2">
    <source>
        <dbReference type="Proteomes" id="UP000237347"/>
    </source>
</evidence>
<dbReference type="PANTHER" id="PTHR33625:SF2">
    <property type="entry name" value="POST-SET DOMAIN-CONTAINING PROTEIN"/>
    <property type="match status" value="1"/>
</dbReference>
<dbReference type="Proteomes" id="UP000237347">
    <property type="component" value="Unassembled WGS sequence"/>
</dbReference>
<accession>A0AAW0L8T8</accession>
<comment type="caution">
    <text evidence="1">The sequence shown here is derived from an EMBL/GenBank/DDBJ whole genome shotgun (WGS) entry which is preliminary data.</text>
</comment>